<protein>
    <submittedName>
        <fullName evidence="2">Portal vertex protein</fullName>
    </submittedName>
</protein>
<gene>
    <name evidence="2" type="ORF">Cf1_00200</name>
</gene>
<reference evidence="2 3" key="1">
    <citation type="submission" date="2017-10" db="EMBL/GenBank/DDBJ databases">
        <title>Antibacterial composition for extension of chilled fish shelf life and decreasing of risk of food-borne infections, bacteriophage strains for its preparation.</title>
        <authorList>
            <person name="Zulkarneev E.R."/>
            <person name="Aleshkin A.V."/>
            <person name="Rubalsky O.V."/>
            <person name="Kiseleva I.A."/>
            <person name="Rubalskii E.O."/>
            <person name="Lebedev S.N."/>
        </authorList>
    </citation>
    <scope>NUCLEOTIDE SEQUENCE [LARGE SCALE GENOMIC DNA]</scope>
</reference>
<feature type="transmembrane region" description="Helical" evidence="1">
    <location>
        <begin position="267"/>
        <end position="284"/>
    </location>
</feature>
<name>A0A2H4YG07_9CAUD</name>
<keyword evidence="1" id="KW-0812">Transmembrane</keyword>
<evidence type="ECO:0000313" key="3">
    <source>
        <dbReference type="Proteomes" id="UP000240395"/>
    </source>
</evidence>
<evidence type="ECO:0000256" key="1">
    <source>
        <dbReference type="SAM" id="Phobius"/>
    </source>
</evidence>
<keyword evidence="1" id="KW-1133">Transmembrane helix</keyword>
<accession>A0A2H4YG07</accession>
<evidence type="ECO:0000313" key="2">
    <source>
        <dbReference type="EMBL" id="AUE23063.1"/>
    </source>
</evidence>
<sequence>MNYDILSLFAPWAKEDERNYKEQLNNDLESITAPKFDDGANEIESSVNEASSGFFQKMLGSHEPGMKTTRELINTYRNLMNNYEVDNAVQEIVMDSIVYEDDHDVVALDLDATEFSQNIKDRMLEEFDEVLNNLNFQRKGADHFRRWYVDSRIFFHKIINPHKPKEGIQELRRLDPRNIQYVREVITELEKGVKIVKGYKEYFIYDTGHESYQCDGRMYDAGTKIKIPKAAVVYAHSGLVDCSGQNIIGYLHRAVKPANQLKLMEDALVSTVLPVLLTVVYFILTQGTCLHARQLSTCRIL</sequence>
<keyword evidence="3" id="KW-1185">Reference proteome</keyword>
<dbReference type="InterPro" id="IPR010823">
    <property type="entry name" value="Portal_Gp20"/>
</dbReference>
<dbReference type="Pfam" id="PF07230">
    <property type="entry name" value="Portal_T4"/>
    <property type="match status" value="1"/>
</dbReference>
<organism evidence="2 3">
    <name type="scientific">Citrobacter phage CF1 ERZ-2017</name>
    <dbReference type="NCBI Taxonomy" id="2267236"/>
    <lineage>
        <taxon>Viruses</taxon>
        <taxon>Duplodnaviria</taxon>
        <taxon>Heunggongvirae</taxon>
        <taxon>Uroviricota</taxon>
        <taxon>Caudoviricetes</taxon>
        <taxon>Pantevenvirales</taxon>
        <taxon>Straboviridae</taxon>
        <taxon>Tevenvirinae</taxon>
        <taxon>Moonvirus</taxon>
        <taxon>Moonvirus cf1</taxon>
    </lineage>
</organism>
<keyword evidence="1" id="KW-0472">Membrane</keyword>
<dbReference type="Proteomes" id="UP000240395">
    <property type="component" value="Segment"/>
</dbReference>
<dbReference type="EMBL" id="MG250484">
    <property type="protein sequence ID" value="AUE23063.1"/>
    <property type="molecule type" value="Genomic_DNA"/>
</dbReference>
<proteinExistence type="predicted"/>